<proteinExistence type="inferred from homology"/>
<gene>
    <name evidence="9" type="primary">pgk_1</name>
    <name evidence="9" type="ORF">NCTC13032_06054</name>
</gene>
<dbReference type="InterPro" id="IPR001576">
    <property type="entry name" value="Phosphoglycerate_kinase"/>
</dbReference>
<dbReference type="EC" id="2.7.2.3" evidence="4"/>
<keyword evidence="5 9" id="KW-0808">Transferase</keyword>
<evidence type="ECO:0000256" key="5">
    <source>
        <dbReference type="ARBA" id="ARBA00022679"/>
    </source>
</evidence>
<keyword evidence="7 9" id="KW-0418">Kinase</keyword>
<evidence type="ECO:0000256" key="2">
    <source>
        <dbReference type="ARBA" id="ARBA00008982"/>
    </source>
</evidence>
<dbReference type="GO" id="GO:0043531">
    <property type="term" value="F:ADP binding"/>
    <property type="evidence" value="ECO:0007669"/>
    <property type="project" value="TreeGrafter"/>
</dbReference>
<dbReference type="PANTHER" id="PTHR11406:SF23">
    <property type="entry name" value="PHOSPHOGLYCERATE KINASE 1, CHLOROPLASTIC-RELATED"/>
    <property type="match status" value="1"/>
</dbReference>
<reference evidence="9 10" key="1">
    <citation type="submission" date="2019-05" db="EMBL/GenBank/DDBJ databases">
        <authorList>
            <consortium name="Pathogen Informatics"/>
        </authorList>
    </citation>
    <scope>NUCLEOTIDE SEQUENCE [LARGE SCALE GENOMIC DNA]</scope>
    <source>
        <strain evidence="9 10">NCTC13032</strain>
    </source>
</reference>
<dbReference type="EMBL" id="LR590464">
    <property type="protein sequence ID" value="VTP77862.1"/>
    <property type="molecule type" value="Genomic_DNA"/>
</dbReference>
<organism evidence="9 10">
    <name type="scientific">Leclercia adecarboxylata</name>
    <dbReference type="NCBI Taxonomy" id="83655"/>
    <lineage>
        <taxon>Bacteria</taxon>
        <taxon>Pseudomonadati</taxon>
        <taxon>Pseudomonadota</taxon>
        <taxon>Gammaproteobacteria</taxon>
        <taxon>Enterobacterales</taxon>
        <taxon>Enterobacteriaceae</taxon>
        <taxon>Leclercia</taxon>
    </lineage>
</organism>
<dbReference type="Proteomes" id="UP000310719">
    <property type="component" value="Chromosome"/>
</dbReference>
<keyword evidence="8" id="KW-0067">ATP-binding</keyword>
<dbReference type="GO" id="GO:0004618">
    <property type="term" value="F:phosphoglycerate kinase activity"/>
    <property type="evidence" value="ECO:0007669"/>
    <property type="project" value="UniProtKB-EC"/>
</dbReference>
<evidence type="ECO:0000313" key="9">
    <source>
        <dbReference type="EMBL" id="VTP77862.1"/>
    </source>
</evidence>
<evidence type="ECO:0000313" key="10">
    <source>
        <dbReference type="Proteomes" id="UP000310719"/>
    </source>
</evidence>
<evidence type="ECO:0000256" key="6">
    <source>
        <dbReference type="ARBA" id="ARBA00022741"/>
    </source>
</evidence>
<comment type="similarity">
    <text evidence="2">Belongs to the phosphoglycerate kinase family.</text>
</comment>
<dbReference type="Gene3D" id="3.40.50.1260">
    <property type="entry name" value="Phosphoglycerate kinase, N-terminal domain"/>
    <property type="match status" value="1"/>
</dbReference>
<dbReference type="PANTHER" id="PTHR11406">
    <property type="entry name" value="PHOSPHOGLYCERATE KINASE"/>
    <property type="match status" value="1"/>
</dbReference>
<dbReference type="SUPFAM" id="SSF53748">
    <property type="entry name" value="Phosphoglycerate kinase"/>
    <property type="match status" value="1"/>
</dbReference>
<dbReference type="AlphaFoldDB" id="A0A4U9IIP2"/>
<dbReference type="Pfam" id="PF00162">
    <property type="entry name" value="PGK"/>
    <property type="match status" value="1"/>
</dbReference>
<comment type="subunit">
    <text evidence="3">Monomer.</text>
</comment>
<dbReference type="GO" id="GO:0006096">
    <property type="term" value="P:glycolytic process"/>
    <property type="evidence" value="ECO:0007669"/>
    <property type="project" value="InterPro"/>
</dbReference>
<dbReference type="GO" id="GO:0006094">
    <property type="term" value="P:gluconeogenesis"/>
    <property type="evidence" value="ECO:0007669"/>
    <property type="project" value="TreeGrafter"/>
</dbReference>
<accession>A0A4U9IIP2</accession>
<protein>
    <recommendedName>
        <fullName evidence="4">phosphoglycerate kinase</fullName>
        <ecNumber evidence="4">2.7.2.3</ecNumber>
    </recommendedName>
</protein>
<name>A0A4U9IIP2_9ENTR</name>
<comment type="catalytic activity">
    <reaction evidence="1">
        <text>(2R)-3-phosphoglycerate + ATP = (2R)-3-phospho-glyceroyl phosphate + ADP</text>
        <dbReference type="Rhea" id="RHEA:14801"/>
        <dbReference type="ChEBI" id="CHEBI:30616"/>
        <dbReference type="ChEBI" id="CHEBI:57604"/>
        <dbReference type="ChEBI" id="CHEBI:58272"/>
        <dbReference type="ChEBI" id="CHEBI:456216"/>
        <dbReference type="EC" id="2.7.2.3"/>
    </reaction>
</comment>
<dbReference type="GO" id="GO:0005829">
    <property type="term" value="C:cytosol"/>
    <property type="evidence" value="ECO:0007669"/>
    <property type="project" value="TreeGrafter"/>
</dbReference>
<evidence type="ECO:0000256" key="8">
    <source>
        <dbReference type="ARBA" id="ARBA00022840"/>
    </source>
</evidence>
<sequence length="119" mass="12852">MATEFSETATAELKSVSDIKNEEQILDLGDASAEKLAEILKNAKTILWNGPVGVFEFPNFRKGTEIVANAIADSEASPLLVAVIPWQQSICSVFPTRSPTSPLAAAHSSNSWKAKFCQQ</sequence>
<dbReference type="InterPro" id="IPR015824">
    <property type="entry name" value="Phosphoglycerate_kinase_N"/>
</dbReference>
<evidence type="ECO:0000256" key="7">
    <source>
        <dbReference type="ARBA" id="ARBA00022777"/>
    </source>
</evidence>
<evidence type="ECO:0000256" key="4">
    <source>
        <dbReference type="ARBA" id="ARBA00013061"/>
    </source>
</evidence>
<evidence type="ECO:0000256" key="1">
    <source>
        <dbReference type="ARBA" id="ARBA00000642"/>
    </source>
</evidence>
<keyword evidence="6" id="KW-0547">Nucleotide-binding</keyword>
<evidence type="ECO:0000256" key="3">
    <source>
        <dbReference type="ARBA" id="ARBA00011245"/>
    </source>
</evidence>
<dbReference type="GO" id="GO:0005524">
    <property type="term" value="F:ATP binding"/>
    <property type="evidence" value="ECO:0007669"/>
    <property type="project" value="UniProtKB-KW"/>
</dbReference>
<dbReference type="InterPro" id="IPR036043">
    <property type="entry name" value="Phosphoglycerate_kinase_sf"/>
</dbReference>